<keyword evidence="3 7" id="KW-0812">Transmembrane</keyword>
<organism evidence="9 10">
    <name type="scientific">Bacillus mesophilum</name>
    <dbReference type="NCBI Taxonomy" id="1071718"/>
    <lineage>
        <taxon>Bacteria</taxon>
        <taxon>Bacillati</taxon>
        <taxon>Bacillota</taxon>
        <taxon>Bacilli</taxon>
        <taxon>Bacillales</taxon>
        <taxon>Bacillaceae</taxon>
        <taxon>Bacillus</taxon>
    </lineage>
</organism>
<evidence type="ECO:0000313" key="9">
    <source>
        <dbReference type="EMBL" id="KAB2331754.1"/>
    </source>
</evidence>
<dbReference type="SUPFAM" id="SSF48317">
    <property type="entry name" value="Acid phosphatase/Vanadium-dependent haloperoxidase"/>
    <property type="match status" value="1"/>
</dbReference>
<evidence type="ECO:0000256" key="4">
    <source>
        <dbReference type="ARBA" id="ARBA00022801"/>
    </source>
</evidence>
<keyword evidence="6 7" id="KW-0472">Membrane</keyword>
<dbReference type="RefSeq" id="WP_151574632.1">
    <property type="nucleotide sequence ID" value="NZ_WBOT01000004.1"/>
</dbReference>
<reference evidence="9 10" key="1">
    <citation type="journal article" date="2014" name="Arch. Microbiol.">
        <title>Bacillus mesophilum sp. nov., strain IITR-54T, a novel 4-chlorobiphenyl dechlorinating bacterium.</title>
        <authorList>
            <person name="Manickam N."/>
            <person name="Singh N.K."/>
            <person name="Bajaj A."/>
            <person name="Kumar R.M."/>
            <person name="Kaur G."/>
            <person name="Kaur N."/>
            <person name="Bala M."/>
            <person name="Kumar A."/>
            <person name="Mayilraj S."/>
        </authorList>
    </citation>
    <scope>NUCLEOTIDE SEQUENCE [LARGE SCALE GENOMIC DNA]</scope>
    <source>
        <strain evidence="9 10">IITR-54</strain>
    </source>
</reference>
<keyword evidence="5 7" id="KW-1133">Transmembrane helix</keyword>
<dbReference type="Gene3D" id="1.20.144.10">
    <property type="entry name" value="Phosphatidic acid phosphatase type 2/haloperoxidase"/>
    <property type="match status" value="1"/>
</dbReference>
<comment type="subcellular location">
    <subcellularLocation>
        <location evidence="1">Cell membrane</location>
        <topology evidence="1">Multi-pass membrane protein</topology>
    </subcellularLocation>
</comment>
<dbReference type="PANTHER" id="PTHR14969">
    <property type="entry name" value="SPHINGOSINE-1-PHOSPHATE PHOSPHOHYDROLASE"/>
    <property type="match status" value="1"/>
</dbReference>
<dbReference type="SMART" id="SM00014">
    <property type="entry name" value="acidPPc"/>
    <property type="match status" value="1"/>
</dbReference>
<evidence type="ECO:0000256" key="6">
    <source>
        <dbReference type="ARBA" id="ARBA00023136"/>
    </source>
</evidence>
<dbReference type="Pfam" id="PF01569">
    <property type="entry name" value="PAP2"/>
    <property type="match status" value="1"/>
</dbReference>
<protein>
    <submittedName>
        <fullName evidence="9">Phosphatase PAP2 family protein</fullName>
    </submittedName>
</protein>
<feature type="domain" description="Phosphatidic acid phosphatase type 2/haloperoxidase" evidence="8">
    <location>
        <begin position="60"/>
        <end position="168"/>
    </location>
</feature>
<comment type="caution">
    <text evidence="9">The sequence shown here is derived from an EMBL/GenBank/DDBJ whole genome shotgun (WGS) entry which is preliminary data.</text>
</comment>
<dbReference type="GO" id="GO:0016787">
    <property type="term" value="F:hydrolase activity"/>
    <property type="evidence" value="ECO:0007669"/>
    <property type="project" value="UniProtKB-KW"/>
</dbReference>
<name>A0A7V7UUL9_9BACI</name>
<evidence type="ECO:0000256" key="3">
    <source>
        <dbReference type="ARBA" id="ARBA00022692"/>
    </source>
</evidence>
<dbReference type="InterPro" id="IPR036938">
    <property type="entry name" value="PAP2/HPO_sf"/>
</dbReference>
<dbReference type="OrthoDB" id="9789113at2"/>
<evidence type="ECO:0000256" key="7">
    <source>
        <dbReference type="SAM" id="Phobius"/>
    </source>
</evidence>
<sequence>MKILHALYGIDCRVFQTVNRHFENKILNPFFRTITHVGGARFTIAITLLLMLAAPLRIAAYSSALSLLISHLPVHFAKRFYPRKRPYLTLADSFSPDNPLKDHSFPSGHTTAIFAIIIPFTLLIPYIGIILIPLACIVGISRIYLGLHYPTDVLAGSLLGTITGIACFFVFHS</sequence>
<dbReference type="EMBL" id="WBOT01000004">
    <property type="protein sequence ID" value="KAB2331754.1"/>
    <property type="molecule type" value="Genomic_DNA"/>
</dbReference>
<evidence type="ECO:0000256" key="1">
    <source>
        <dbReference type="ARBA" id="ARBA00004651"/>
    </source>
</evidence>
<keyword evidence="2" id="KW-1003">Cell membrane</keyword>
<gene>
    <name evidence="9" type="ORF">F7732_13860</name>
</gene>
<keyword evidence="4" id="KW-0378">Hydrolase</keyword>
<dbReference type="GO" id="GO:0005886">
    <property type="term" value="C:plasma membrane"/>
    <property type="evidence" value="ECO:0007669"/>
    <property type="project" value="UniProtKB-SubCell"/>
</dbReference>
<accession>A0A7V7UUL9</accession>
<evidence type="ECO:0000256" key="2">
    <source>
        <dbReference type="ARBA" id="ARBA00022475"/>
    </source>
</evidence>
<feature type="transmembrane region" description="Helical" evidence="7">
    <location>
        <begin position="30"/>
        <end position="52"/>
    </location>
</feature>
<evidence type="ECO:0000313" key="10">
    <source>
        <dbReference type="Proteomes" id="UP000441354"/>
    </source>
</evidence>
<dbReference type="InterPro" id="IPR000326">
    <property type="entry name" value="PAP2/HPO"/>
</dbReference>
<keyword evidence="10" id="KW-1185">Reference proteome</keyword>
<dbReference type="AlphaFoldDB" id="A0A7V7UUL9"/>
<evidence type="ECO:0000256" key="5">
    <source>
        <dbReference type="ARBA" id="ARBA00022989"/>
    </source>
</evidence>
<evidence type="ECO:0000259" key="8">
    <source>
        <dbReference type="SMART" id="SM00014"/>
    </source>
</evidence>
<feature type="transmembrane region" description="Helical" evidence="7">
    <location>
        <begin position="153"/>
        <end position="171"/>
    </location>
</feature>
<dbReference type="PANTHER" id="PTHR14969:SF62">
    <property type="entry name" value="DECAPRENYLPHOSPHORYL-5-PHOSPHORIBOSE PHOSPHATASE RV3807C-RELATED"/>
    <property type="match status" value="1"/>
</dbReference>
<dbReference type="Proteomes" id="UP000441354">
    <property type="component" value="Unassembled WGS sequence"/>
</dbReference>
<proteinExistence type="predicted"/>
<feature type="transmembrane region" description="Helical" evidence="7">
    <location>
        <begin position="113"/>
        <end position="141"/>
    </location>
</feature>